<evidence type="ECO:0000313" key="4">
    <source>
        <dbReference type="Proteomes" id="UP001596481"/>
    </source>
</evidence>
<reference evidence="3 4" key="1">
    <citation type="journal article" date="2019" name="Int. J. Syst. Evol. Microbiol.">
        <title>The Global Catalogue of Microorganisms (GCM) 10K type strain sequencing project: providing services to taxonomists for standard genome sequencing and annotation.</title>
        <authorList>
            <consortium name="The Broad Institute Genomics Platform"/>
            <consortium name="The Broad Institute Genome Sequencing Center for Infectious Disease"/>
            <person name="Wu L."/>
            <person name="Ma J."/>
        </authorList>
    </citation>
    <scope>NUCLEOTIDE SEQUENCE [LARGE SCALE GENOMIC DNA]</scope>
    <source>
        <strain evidence="3 4">DSM 29988</strain>
    </source>
</reference>
<gene>
    <name evidence="3" type="ORF">ACFQJC_05190</name>
</gene>
<dbReference type="Proteomes" id="UP001596481">
    <property type="component" value="Unassembled WGS sequence"/>
</dbReference>
<protein>
    <recommendedName>
        <fullName evidence="2">DUF8151 domain-containing protein</fullName>
    </recommendedName>
</protein>
<dbReference type="Pfam" id="PF26478">
    <property type="entry name" value="DUF8151"/>
    <property type="match status" value="1"/>
</dbReference>
<dbReference type="RefSeq" id="WP_390222185.1">
    <property type="nucleotide sequence ID" value="NZ_JBHTAA010000001.1"/>
</dbReference>
<sequence length="83" mass="8839">MKPGFLELLPELVELVIFGLGSLGLSIAGAYVERFAFLTVTGGDVQLGAWALVMGAAMLYFAYLLGTDKAYPKLRAVQTALAE</sequence>
<feature type="transmembrane region" description="Helical" evidence="1">
    <location>
        <begin position="47"/>
        <end position="65"/>
    </location>
</feature>
<feature type="transmembrane region" description="Helical" evidence="1">
    <location>
        <begin position="12"/>
        <end position="32"/>
    </location>
</feature>
<dbReference type="AlphaFoldDB" id="A0ABD5ZC90"/>
<comment type="caution">
    <text evidence="3">The sequence shown here is derived from an EMBL/GenBank/DDBJ whole genome shotgun (WGS) entry which is preliminary data.</text>
</comment>
<keyword evidence="1" id="KW-1133">Transmembrane helix</keyword>
<keyword evidence="4" id="KW-1185">Reference proteome</keyword>
<dbReference type="EMBL" id="JBHTAA010000001">
    <property type="protein sequence ID" value="MFC7202899.1"/>
    <property type="molecule type" value="Genomic_DNA"/>
</dbReference>
<keyword evidence="1" id="KW-0812">Transmembrane</keyword>
<name>A0ABD5ZC90_9EURY</name>
<evidence type="ECO:0000259" key="2">
    <source>
        <dbReference type="Pfam" id="PF26478"/>
    </source>
</evidence>
<proteinExistence type="predicted"/>
<accession>A0ABD5ZC90</accession>
<evidence type="ECO:0000313" key="3">
    <source>
        <dbReference type="EMBL" id="MFC7202899.1"/>
    </source>
</evidence>
<keyword evidence="1" id="KW-0472">Membrane</keyword>
<feature type="domain" description="DUF8151" evidence="2">
    <location>
        <begin position="1"/>
        <end position="78"/>
    </location>
</feature>
<dbReference type="InterPro" id="IPR058464">
    <property type="entry name" value="DUF8151"/>
</dbReference>
<evidence type="ECO:0000256" key="1">
    <source>
        <dbReference type="SAM" id="Phobius"/>
    </source>
</evidence>
<organism evidence="3 4">
    <name type="scientific">Haloferax namakaokahaiae</name>
    <dbReference type="NCBI Taxonomy" id="1748331"/>
    <lineage>
        <taxon>Archaea</taxon>
        <taxon>Methanobacteriati</taxon>
        <taxon>Methanobacteriota</taxon>
        <taxon>Stenosarchaea group</taxon>
        <taxon>Halobacteria</taxon>
        <taxon>Halobacteriales</taxon>
        <taxon>Haloferacaceae</taxon>
        <taxon>Haloferax</taxon>
    </lineage>
</organism>